<accession>A0A2P5CT92</accession>
<evidence type="ECO:0000256" key="1">
    <source>
        <dbReference type="SAM" id="MobiDB-lite"/>
    </source>
</evidence>
<dbReference type="EMBL" id="JXTB01000097">
    <property type="protein sequence ID" value="PON64269.1"/>
    <property type="molecule type" value="Genomic_DNA"/>
</dbReference>
<name>A0A2P5CT92_PARAD</name>
<dbReference type="Proteomes" id="UP000237105">
    <property type="component" value="Unassembled WGS sequence"/>
</dbReference>
<proteinExistence type="predicted"/>
<evidence type="ECO:0000313" key="2">
    <source>
        <dbReference type="EMBL" id="PON64269.1"/>
    </source>
</evidence>
<sequence length="78" mass="8684">MVQRLVLDVLGGDLGRASHFFFSFGYERAVASSRVAAKDEDAQVLVVVSMRVQWCSAQQQSSASPTRAREEDSGYKHY</sequence>
<dbReference type="AlphaFoldDB" id="A0A2P5CT92"/>
<protein>
    <submittedName>
        <fullName evidence="2">Uncharacterized protein</fullName>
    </submittedName>
</protein>
<organism evidence="2 3">
    <name type="scientific">Parasponia andersonii</name>
    <name type="common">Sponia andersonii</name>
    <dbReference type="NCBI Taxonomy" id="3476"/>
    <lineage>
        <taxon>Eukaryota</taxon>
        <taxon>Viridiplantae</taxon>
        <taxon>Streptophyta</taxon>
        <taxon>Embryophyta</taxon>
        <taxon>Tracheophyta</taxon>
        <taxon>Spermatophyta</taxon>
        <taxon>Magnoliopsida</taxon>
        <taxon>eudicotyledons</taxon>
        <taxon>Gunneridae</taxon>
        <taxon>Pentapetalae</taxon>
        <taxon>rosids</taxon>
        <taxon>fabids</taxon>
        <taxon>Rosales</taxon>
        <taxon>Cannabaceae</taxon>
        <taxon>Parasponia</taxon>
    </lineage>
</organism>
<gene>
    <name evidence="2" type="ORF">PanWU01x14_125830</name>
</gene>
<feature type="region of interest" description="Disordered" evidence="1">
    <location>
        <begin position="56"/>
        <end position="78"/>
    </location>
</feature>
<feature type="compositionally biased region" description="Basic and acidic residues" evidence="1">
    <location>
        <begin position="67"/>
        <end position="78"/>
    </location>
</feature>
<comment type="caution">
    <text evidence="2">The sequence shown here is derived from an EMBL/GenBank/DDBJ whole genome shotgun (WGS) entry which is preliminary data.</text>
</comment>
<reference evidence="3" key="1">
    <citation type="submission" date="2016-06" db="EMBL/GenBank/DDBJ databases">
        <title>Parallel loss of symbiosis genes in relatives of nitrogen-fixing non-legume Parasponia.</title>
        <authorList>
            <person name="Van Velzen R."/>
            <person name="Holmer R."/>
            <person name="Bu F."/>
            <person name="Rutten L."/>
            <person name="Van Zeijl A."/>
            <person name="Liu W."/>
            <person name="Santuari L."/>
            <person name="Cao Q."/>
            <person name="Sharma T."/>
            <person name="Shen D."/>
            <person name="Roswanjaya Y."/>
            <person name="Wardhani T."/>
            <person name="Kalhor M.S."/>
            <person name="Jansen J."/>
            <person name="Van den Hoogen J."/>
            <person name="Gungor B."/>
            <person name="Hartog M."/>
            <person name="Hontelez J."/>
            <person name="Verver J."/>
            <person name="Yang W.-C."/>
            <person name="Schijlen E."/>
            <person name="Repin R."/>
            <person name="Schilthuizen M."/>
            <person name="Schranz E."/>
            <person name="Heidstra R."/>
            <person name="Miyata K."/>
            <person name="Fedorova E."/>
            <person name="Kohlen W."/>
            <person name="Bisseling T."/>
            <person name="Smit S."/>
            <person name="Geurts R."/>
        </authorList>
    </citation>
    <scope>NUCLEOTIDE SEQUENCE [LARGE SCALE GENOMIC DNA]</scope>
    <source>
        <strain evidence="3">cv. WU1-14</strain>
    </source>
</reference>
<keyword evidence="3" id="KW-1185">Reference proteome</keyword>
<evidence type="ECO:0000313" key="3">
    <source>
        <dbReference type="Proteomes" id="UP000237105"/>
    </source>
</evidence>